<evidence type="ECO:0000259" key="1">
    <source>
        <dbReference type="PROSITE" id="PS50076"/>
    </source>
</evidence>
<dbReference type="Gene3D" id="3.90.930.1">
    <property type="match status" value="1"/>
</dbReference>
<name>A0A7S0ZGS8_9RHOD</name>
<organism evidence="2">
    <name type="scientific">Timspurckia oligopyrenoides</name>
    <dbReference type="NCBI Taxonomy" id="708627"/>
    <lineage>
        <taxon>Eukaryota</taxon>
        <taxon>Rhodophyta</taxon>
        <taxon>Bangiophyceae</taxon>
        <taxon>Porphyridiales</taxon>
        <taxon>Porphyridiaceae</taxon>
        <taxon>Timspurckia</taxon>
    </lineage>
</organism>
<dbReference type="Gene3D" id="1.10.287.110">
    <property type="entry name" value="DnaJ domain"/>
    <property type="match status" value="1"/>
</dbReference>
<protein>
    <recommendedName>
        <fullName evidence="1">J domain-containing protein</fullName>
    </recommendedName>
</protein>
<feature type="domain" description="J" evidence="1">
    <location>
        <begin position="218"/>
        <end position="278"/>
    </location>
</feature>
<sequence length="287" mass="33240">MVEHDGAQHLVQHVGKNLDLVQSSLQELQLAHVINRNSNMVVFQGGYNSNDEVSDPDEEDGQVYTHREYHDSGATKLYRTYQIMPRPDGKGTFERMIEEKHFNPDGVCMVDIHFSVGQSFLSRKHYHPSQSLKSEKLFFVDDEVTMQCRKVGHWRDYYDGGGIKKEMVYDNHGVRTGFCKRYHPDGSIAWIKDYTKEYEENLRNFKNRMGKLELSAMDAARVLGFETFPTCVHEVNRQYRILSLPLHPDKQGANVSDESTEKFIALSRARDLLRENFEKTPPVCKCE</sequence>
<reference evidence="2" key="1">
    <citation type="submission" date="2021-01" db="EMBL/GenBank/DDBJ databases">
        <authorList>
            <person name="Corre E."/>
            <person name="Pelletier E."/>
            <person name="Niang G."/>
            <person name="Scheremetjew M."/>
            <person name="Finn R."/>
            <person name="Kale V."/>
            <person name="Holt S."/>
            <person name="Cochrane G."/>
            <person name="Meng A."/>
            <person name="Brown T."/>
            <person name="Cohen L."/>
        </authorList>
    </citation>
    <scope>NUCLEOTIDE SEQUENCE</scope>
    <source>
        <strain evidence="2">CCMP3278</strain>
    </source>
</reference>
<dbReference type="SUPFAM" id="SSF46565">
    <property type="entry name" value="Chaperone J-domain"/>
    <property type="match status" value="1"/>
</dbReference>
<proteinExistence type="predicted"/>
<dbReference type="AlphaFoldDB" id="A0A7S0ZGS8"/>
<dbReference type="InterPro" id="IPR036869">
    <property type="entry name" value="J_dom_sf"/>
</dbReference>
<evidence type="ECO:0000313" key="2">
    <source>
        <dbReference type="EMBL" id="CAD8821330.1"/>
    </source>
</evidence>
<dbReference type="EMBL" id="HBFP01007992">
    <property type="protein sequence ID" value="CAD8821330.1"/>
    <property type="molecule type" value="Transcribed_RNA"/>
</dbReference>
<gene>
    <name evidence="2" type="ORF">TOLI1172_LOCUS5725</name>
</gene>
<dbReference type="InterPro" id="IPR001623">
    <property type="entry name" value="DnaJ_domain"/>
</dbReference>
<accession>A0A7S0ZGS8</accession>
<dbReference type="PROSITE" id="PS50076">
    <property type="entry name" value="DNAJ_2"/>
    <property type="match status" value="1"/>
</dbReference>